<keyword evidence="1" id="KW-0812">Transmembrane</keyword>
<proteinExistence type="predicted"/>
<evidence type="ECO:0000256" key="1">
    <source>
        <dbReference type="SAM" id="Phobius"/>
    </source>
</evidence>
<comment type="caution">
    <text evidence="2">The sequence shown here is derived from an EMBL/GenBank/DDBJ whole genome shotgun (WGS) entry which is preliminary data.</text>
</comment>
<dbReference type="EMBL" id="JAUKVY010000044">
    <property type="protein sequence ID" value="MDO1537587.1"/>
    <property type="molecule type" value="Genomic_DNA"/>
</dbReference>
<feature type="transmembrane region" description="Helical" evidence="1">
    <location>
        <begin position="135"/>
        <end position="153"/>
    </location>
</feature>
<feature type="transmembrane region" description="Helical" evidence="1">
    <location>
        <begin position="198"/>
        <end position="218"/>
    </location>
</feature>
<feature type="transmembrane region" description="Helical" evidence="1">
    <location>
        <begin position="159"/>
        <end position="177"/>
    </location>
</feature>
<dbReference type="RefSeq" id="WP_301816033.1">
    <property type="nucleotide sequence ID" value="NZ_JAUJZH010000044.1"/>
</dbReference>
<gene>
    <name evidence="2" type="ORF">Q2T77_35640</name>
</gene>
<evidence type="ECO:0000313" key="3">
    <source>
        <dbReference type="Proteomes" id="UP001169027"/>
    </source>
</evidence>
<reference evidence="2" key="1">
    <citation type="submission" date="2023-06" db="EMBL/GenBank/DDBJ databases">
        <authorList>
            <person name="Jiang Y."/>
            <person name="Liu Q."/>
        </authorList>
    </citation>
    <scope>NUCLEOTIDE SEQUENCE</scope>
    <source>
        <strain evidence="2">CGMCC 1.12090</strain>
    </source>
</reference>
<accession>A0ABT8SHA1</accession>
<name>A0ABT8SHA1_9BURK</name>
<evidence type="ECO:0008006" key="4">
    <source>
        <dbReference type="Google" id="ProtNLM"/>
    </source>
</evidence>
<organism evidence="2 3">
    <name type="scientific">Variovorax ginsengisoli</name>
    <dbReference type="NCBI Taxonomy" id="363844"/>
    <lineage>
        <taxon>Bacteria</taxon>
        <taxon>Pseudomonadati</taxon>
        <taxon>Pseudomonadota</taxon>
        <taxon>Betaproteobacteria</taxon>
        <taxon>Burkholderiales</taxon>
        <taxon>Comamonadaceae</taxon>
        <taxon>Variovorax</taxon>
    </lineage>
</organism>
<protein>
    <recommendedName>
        <fullName evidence="4">Permease</fullName>
    </recommendedName>
</protein>
<keyword evidence="1" id="KW-1133">Transmembrane helix</keyword>
<keyword evidence="1" id="KW-0472">Membrane</keyword>
<sequence>MEFLKFIRSLEELLYEVMTWMLFYPRTLWRVLRHPLALAAQAEAEMSEREEDQFIDLVSPPLFLMLSILLAHALEVGLHANLAPFTSSVAKEVLTSDTNLLIFRAITFSLFPLLMATGLLHRLRRDIDRKTLRRPFFLQCFFASPFVVTLSVASVFARLGFSLVATGLTIGAVLWYLGVETEWFRTRLGIGRLHAFAIALKLIAIAFLLAFGFAFLLLGPASP</sequence>
<evidence type="ECO:0000313" key="2">
    <source>
        <dbReference type="EMBL" id="MDO1537587.1"/>
    </source>
</evidence>
<keyword evidence="3" id="KW-1185">Reference proteome</keyword>
<feature type="transmembrane region" description="Helical" evidence="1">
    <location>
        <begin position="101"/>
        <end position="123"/>
    </location>
</feature>
<dbReference type="Proteomes" id="UP001169027">
    <property type="component" value="Unassembled WGS sequence"/>
</dbReference>